<protein>
    <submittedName>
        <fullName evidence="5">Peptidase M16</fullName>
    </submittedName>
</protein>
<evidence type="ECO:0000313" key="5">
    <source>
        <dbReference type="EMBL" id="MRV73672.1"/>
    </source>
</evidence>
<evidence type="ECO:0000256" key="3">
    <source>
        <dbReference type="RuleBase" id="RU004447"/>
    </source>
</evidence>
<dbReference type="SMART" id="SM01264">
    <property type="entry name" value="M16C_associated"/>
    <property type="match status" value="1"/>
</dbReference>
<organism evidence="5 6">
    <name type="scientific">Pseudoduganella rivuli</name>
    <dbReference type="NCBI Taxonomy" id="2666085"/>
    <lineage>
        <taxon>Bacteria</taxon>
        <taxon>Pseudomonadati</taxon>
        <taxon>Pseudomonadota</taxon>
        <taxon>Betaproteobacteria</taxon>
        <taxon>Burkholderiales</taxon>
        <taxon>Oxalobacteraceae</taxon>
        <taxon>Telluria group</taxon>
        <taxon>Pseudoduganella</taxon>
    </lineage>
</organism>
<dbReference type="InterPro" id="IPR001431">
    <property type="entry name" value="Pept_M16_Zn_BS"/>
</dbReference>
<dbReference type="GO" id="GO:0006508">
    <property type="term" value="P:proteolysis"/>
    <property type="evidence" value="ECO:0007669"/>
    <property type="project" value="InterPro"/>
</dbReference>
<dbReference type="RefSeq" id="WP_154376475.1">
    <property type="nucleotide sequence ID" value="NZ_WKJJ01000011.1"/>
</dbReference>
<reference evidence="5 6" key="1">
    <citation type="submission" date="2019-11" db="EMBL/GenBank/DDBJ databases">
        <title>Novel species isolated from a subtropical stream in China.</title>
        <authorList>
            <person name="Lu H."/>
        </authorList>
    </citation>
    <scope>NUCLEOTIDE SEQUENCE [LARGE SCALE GENOMIC DNA]</scope>
    <source>
        <strain evidence="5 6">FT92W</strain>
    </source>
</reference>
<sequence length="961" mass="104124">MIQFNKIRSHTIPTLQATVDEYVEPGSGAVHIHVATTQPDLAFLVGFPTVPDTSDGRAHILEHLALCGSGRYPVRDPFFSMLRRSTATFMNAMTYADRTVYPFASTSRTDFFNLLDVYLDAAFFPNLDYLNFLQEGWRHTLEDGKLGYQGVVFNEMKGAFADPMRALYNGIGAALLPETTYQVVSGGDPLAIPELTHQMLKDFHASHYHPSQAVFMTAGPVDPQDIQRHIADKVLARLPGGTPRRVPQLAKPFAAPRDHAIRIPSQSGKPDEYGFQLTWLMGESADAFVHYHANLLSAGLLGDASAPLKKAMESAGFGRPSRLNGHDPSARQMLFHVGMEGLTEEQVGAARARMWDALKYAAEHGVPHDMLSAALRDIRYSQRDTSSGRMPNVLGRMLHALPVAMRGGDVITAFDSDAVLAQLEKDITDPDFFKGLVRTMLDSPARLDVTVVPDPAYFSSRAAQEEAALAVRQAALTEKERSRIRDDAAALDAHQRRVVDNGVLPRILPSDVGREPRLLPDIPAPVDGAYRFDIASNGISYARVHYDVSDAAAEEWPWLQLYTDVQRDLGVAGMGYEEAGAWRQRMAATFSVNFDAIMREDGSMLLDVSFAASGLREEHQNLGDVLAAQIASPRFDEHERIAFLIERMVRNRINGLSQSGNRYAALTAAAPLSALRHIEDVASGTSVLPFMAQLQRMAHTPEGVAAIAQRLSALHERIVAGAATTLCAGAGNDADALAAAIRLPAARAQASGNAPRAASGATASATQPLANAALYAPGQVNHCSIAWPAPRQAHADAAALAVAAELLTHQILHQALREHGGAYGGSAGYAGNAGVFSMMSYRDPRLAATYADFNAAIDKVLATDFTQEQIEEAIICVVRGLDRPDSPYDAVLAAWTLHRRGITMDVRRSFRHGVLHCTQDAIKAAVRTWLKNGTPSRAAFVGNTTQDLAGLEVVDMLALAS</sequence>
<dbReference type="Proteomes" id="UP000446768">
    <property type="component" value="Unassembled WGS sequence"/>
</dbReference>
<dbReference type="InterPro" id="IPR013578">
    <property type="entry name" value="Peptidase_M16C_assoc"/>
</dbReference>
<evidence type="ECO:0000259" key="4">
    <source>
        <dbReference type="SMART" id="SM01264"/>
    </source>
</evidence>
<dbReference type="Pfam" id="PF08367">
    <property type="entry name" value="M16C_assoc"/>
    <property type="match status" value="1"/>
</dbReference>
<comment type="similarity">
    <text evidence="2 3">Belongs to the peptidase M16 family.</text>
</comment>
<dbReference type="GO" id="GO:0004222">
    <property type="term" value="F:metalloendopeptidase activity"/>
    <property type="evidence" value="ECO:0007669"/>
    <property type="project" value="InterPro"/>
</dbReference>
<dbReference type="PROSITE" id="PS00143">
    <property type="entry name" value="INSULINASE"/>
    <property type="match status" value="1"/>
</dbReference>
<dbReference type="PANTHER" id="PTHR43016:SF13">
    <property type="entry name" value="PRESEQUENCE PROTEASE, MITOCHONDRIAL"/>
    <property type="match status" value="1"/>
</dbReference>
<dbReference type="EMBL" id="WKJJ01000011">
    <property type="protein sequence ID" value="MRV73672.1"/>
    <property type="molecule type" value="Genomic_DNA"/>
</dbReference>
<dbReference type="InterPro" id="IPR011765">
    <property type="entry name" value="Pept_M16_N"/>
</dbReference>
<dbReference type="PANTHER" id="PTHR43016">
    <property type="entry name" value="PRESEQUENCE PROTEASE"/>
    <property type="match status" value="1"/>
</dbReference>
<dbReference type="Pfam" id="PF05193">
    <property type="entry name" value="Peptidase_M16_C"/>
    <property type="match status" value="2"/>
</dbReference>
<dbReference type="GO" id="GO:0046872">
    <property type="term" value="F:metal ion binding"/>
    <property type="evidence" value="ECO:0007669"/>
    <property type="project" value="InterPro"/>
</dbReference>
<accession>A0A7X2IQ12</accession>
<dbReference type="SUPFAM" id="SSF63411">
    <property type="entry name" value="LuxS/MPP-like metallohydrolase"/>
    <property type="match status" value="4"/>
</dbReference>
<name>A0A7X2IQ12_9BURK</name>
<dbReference type="InterPro" id="IPR011249">
    <property type="entry name" value="Metalloenz_LuxS/M16"/>
</dbReference>
<dbReference type="AlphaFoldDB" id="A0A7X2IQ12"/>
<keyword evidence="6" id="KW-1185">Reference proteome</keyword>
<dbReference type="InterPro" id="IPR007863">
    <property type="entry name" value="Peptidase_M16_C"/>
</dbReference>
<dbReference type="Gene3D" id="3.30.830.10">
    <property type="entry name" value="Metalloenzyme, LuxS/M16 peptidase-like"/>
    <property type="match status" value="4"/>
</dbReference>
<evidence type="ECO:0000256" key="1">
    <source>
        <dbReference type="ARBA" id="ARBA00001947"/>
    </source>
</evidence>
<comment type="cofactor">
    <cofactor evidence="1">
        <name>Zn(2+)</name>
        <dbReference type="ChEBI" id="CHEBI:29105"/>
    </cofactor>
</comment>
<proteinExistence type="inferred from homology"/>
<gene>
    <name evidence="5" type="ORF">GJ700_18325</name>
</gene>
<dbReference type="Pfam" id="PF00675">
    <property type="entry name" value="Peptidase_M16"/>
    <property type="match status" value="1"/>
</dbReference>
<feature type="domain" description="Peptidase M16C associated" evidence="4">
    <location>
        <begin position="451"/>
        <end position="694"/>
    </location>
</feature>
<comment type="caution">
    <text evidence="5">The sequence shown here is derived from an EMBL/GenBank/DDBJ whole genome shotgun (WGS) entry which is preliminary data.</text>
</comment>
<evidence type="ECO:0000313" key="6">
    <source>
        <dbReference type="Proteomes" id="UP000446768"/>
    </source>
</evidence>
<evidence type="ECO:0000256" key="2">
    <source>
        <dbReference type="ARBA" id="ARBA00007261"/>
    </source>
</evidence>